<evidence type="ECO:0000313" key="1">
    <source>
        <dbReference type="EMBL" id="OAD19870.1"/>
    </source>
</evidence>
<dbReference type="Proteomes" id="UP000076962">
    <property type="component" value="Unassembled WGS sequence"/>
</dbReference>
<dbReference type="AlphaFoldDB" id="A0A176RVT7"/>
<dbReference type="EMBL" id="LUTY01002634">
    <property type="protein sequence ID" value="OAD19870.1"/>
    <property type="molecule type" value="Genomic_DNA"/>
</dbReference>
<name>A0A176RVT7_9GAMM</name>
<reference evidence="1 2" key="1">
    <citation type="submission" date="2016-05" db="EMBL/GenBank/DDBJ databases">
        <title>Single-cell genome of chain-forming Candidatus Thiomargarita nelsonii and comparison to other large sulfur-oxidizing bacteria.</title>
        <authorList>
            <person name="Winkel M."/>
            <person name="Salman V."/>
            <person name="Woyke T."/>
            <person name="Schulz-Vogt H."/>
            <person name="Richter M."/>
            <person name="Flood B."/>
            <person name="Bailey J."/>
            <person name="Amann R."/>
            <person name="Mussmann M."/>
        </authorList>
    </citation>
    <scope>NUCLEOTIDE SEQUENCE [LARGE SCALE GENOMIC DNA]</scope>
    <source>
        <strain evidence="1 2">THI036</strain>
    </source>
</reference>
<keyword evidence="2" id="KW-1185">Reference proteome</keyword>
<proteinExistence type="predicted"/>
<sequence>MRRSRLISVEMPRMMAVSSCGSGILRETALLIFLLRLLPTPTLLIPVQAVSQPACG</sequence>
<protein>
    <submittedName>
        <fullName evidence="1">Uncharacterized protein</fullName>
    </submittedName>
</protein>
<evidence type="ECO:0000313" key="2">
    <source>
        <dbReference type="Proteomes" id="UP000076962"/>
    </source>
</evidence>
<organism evidence="1 2">
    <name type="scientific">Candidatus Thiomargarita nelsonii</name>
    <dbReference type="NCBI Taxonomy" id="1003181"/>
    <lineage>
        <taxon>Bacteria</taxon>
        <taxon>Pseudomonadati</taxon>
        <taxon>Pseudomonadota</taxon>
        <taxon>Gammaproteobacteria</taxon>
        <taxon>Thiotrichales</taxon>
        <taxon>Thiotrichaceae</taxon>
        <taxon>Thiomargarita</taxon>
    </lineage>
</organism>
<accession>A0A176RVT7</accession>
<gene>
    <name evidence="1" type="ORF">THIOM_004466</name>
</gene>
<comment type="caution">
    <text evidence="1">The sequence shown here is derived from an EMBL/GenBank/DDBJ whole genome shotgun (WGS) entry which is preliminary data.</text>
</comment>